<gene>
    <name evidence="1" type="ORF">ACFPM4_05345</name>
</gene>
<dbReference type="Proteomes" id="UP001596147">
    <property type="component" value="Unassembled WGS sequence"/>
</dbReference>
<comment type="caution">
    <text evidence="1">The sequence shown here is derived from an EMBL/GenBank/DDBJ whole genome shotgun (WGS) entry which is preliminary data.</text>
</comment>
<name>A0ABW0LHB6_9BACI</name>
<organism evidence="1 2">
    <name type="scientific">Lederbergia graminis</name>
    <dbReference type="NCBI Taxonomy" id="735518"/>
    <lineage>
        <taxon>Bacteria</taxon>
        <taxon>Bacillati</taxon>
        <taxon>Bacillota</taxon>
        <taxon>Bacilli</taxon>
        <taxon>Bacillales</taxon>
        <taxon>Bacillaceae</taxon>
        <taxon>Lederbergia</taxon>
    </lineage>
</organism>
<keyword evidence="2" id="KW-1185">Reference proteome</keyword>
<reference evidence="2" key="1">
    <citation type="journal article" date="2019" name="Int. J. Syst. Evol. Microbiol.">
        <title>The Global Catalogue of Microorganisms (GCM) 10K type strain sequencing project: providing services to taxonomists for standard genome sequencing and annotation.</title>
        <authorList>
            <consortium name="The Broad Institute Genomics Platform"/>
            <consortium name="The Broad Institute Genome Sequencing Center for Infectious Disease"/>
            <person name="Wu L."/>
            <person name="Ma J."/>
        </authorList>
    </citation>
    <scope>NUCLEOTIDE SEQUENCE [LARGE SCALE GENOMIC DNA]</scope>
    <source>
        <strain evidence="2">CGMCC 1.12237</strain>
    </source>
</reference>
<dbReference type="EMBL" id="JBHSMC010000003">
    <property type="protein sequence ID" value="MFC5464181.1"/>
    <property type="molecule type" value="Genomic_DNA"/>
</dbReference>
<proteinExistence type="predicted"/>
<evidence type="ECO:0000313" key="2">
    <source>
        <dbReference type="Proteomes" id="UP001596147"/>
    </source>
</evidence>
<accession>A0ABW0LHB6</accession>
<protein>
    <recommendedName>
        <fullName evidence="3">Lipoprotein</fullName>
    </recommendedName>
</protein>
<evidence type="ECO:0008006" key="3">
    <source>
        <dbReference type="Google" id="ProtNLM"/>
    </source>
</evidence>
<dbReference type="RefSeq" id="WP_382348659.1">
    <property type="nucleotide sequence ID" value="NZ_JBHSMC010000003.1"/>
</dbReference>
<dbReference type="PROSITE" id="PS51257">
    <property type="entry name" value="PROKAR_LIPOPROTEIN"/>
    <property type="match status" value="1"/>
</dbReference>
<evidence type="ECO:0000313" key="1">
    <source>
        <dbReference type="EMBL" id="MFC5464181.1"/>
    </source>
</evidence>
<sequence>MIKNRIILSSILLIFFISSIGCSNSNEKKVTIAKNSDSEYVNTFEELSLGLLFDFELKLPQADKRWINLWVERYIDGKKDPEPLTHLSYGNSPKENDEGKLGFGMINPSSEDSLLFLYGPNVRTHPTLIENEPKTDIFTAWDYAIGDEEVEIKMGETKVLAIYLESNNNFMRSLNLSDEESIKNIIKEHNTVLLLKIKIQERDISKE</sequence>